<proteinExistence type="inferred from homology"/>
<evidence type="ECO:0000256" key="8">
    <source>
        <dbReference type="ARBA" id="ARBA00022968"/>
    </source>
</evidence>
<feature type="domain" description="NAD(P)-binding" evidence="15">
    <location>
        <begin position="8"/>
        <end position="305"/>
    </location>
</feature>
<keyword evidence="11" id="KW-0333">Golgi apparatus</keyword>
<dbReference type="EMBL" id="BJTG01000007">
    <property type="protein sequence ID" value="GEJ58287.1"/>
    <property type="molecule type" value="Genomic_DNA"/>
</dbReference>
<dbReference type="Gene3D" id="3.40.50.720">
    <property type="entry name" value="NAD(P)-binding Rossmann-like Domain"/>
    <property type="match status" value="1"/>
</dbReference>
<dbReference type="Proteomes" id="UP000503640">
    <property type="component" value="Unassembled WGS sequence"/>
</dbReference>
<evidence type="ECO:0000259" key="15">
    <source>
        <dbReference type="Pfam" id="PF16363"/>
    </source>
</evidence>
<keyword evidence="8" id="KW-0735">Signal-anchor</keyword>
<keyword evidence="10" id="KW-0520">NAD</keyword>
<comment type="similarity">
    <text evidence="4">Belongs to the NAD(P)-dependent epimerase/dehydratase family. UDP-glucuronic acid decarboxylase subfamily.</text>
</comment>
<dbReference type="InterPro" id="IPR044516">
    <property type="entry name" value="UXS-like"/>
</dbReference>
<dbReference type="InterPro" id="IPR016040">
    <property type="entry name" value="NAD(P)-bd_dom"/>
</dbReference>
<dbReference type="PANTHER" id="PTHR43078:SF6">
    <property type="entry name" value="UDP-GLUCURONIC ACID DECARBOXYLASE 1"/>
    <property type="match status" value="1"/>
</dbReference>
<sequence length="323" mass="36198">MAEQRAVVLGAAGFIGSHLCDRFLGEGWRVTGVDSLITGTLRNLEHLRREPRFDFLRADICDPLDALAGPVDAVLDFASPASPVDYLKHPFETLHVGSIGVENALKLAKRSGARFLLSSTSEVYGDPLEHPQRESYWGNVNPIGPRAVYDEAKRFAEAITMAYRRYERVDTRIARIFNTYGPRMRLDDGRVVPTFAGQALRGEPITVYGDGSQTRSFCYVDDNVECIFRLLHASTGEPVNVGTPHEMSMLELAKWVREAVGSKVELVFQPLPQDDPRVRRPDISRARELLGWEPRVPFDEGMRRTIAWFKERIERGDLAAAAG</sequence>
<evidence type="ECO:0000256" key="13">
    <source>
        <dbReference type="ARBA" id="ARBA00023180"/>
    </source>
</evidence>
<dbReference type="Pfam" id="PF16363">
    <property type="entry name" value="GDP_Man_Dehyd"/>
    <property type="match status" value="1"/>
</dbReference>
<evidence type="ECO:0000256" key="1">
    <source>
        <dbReference type="ARBA" id="ARBA00001911"/>
    </source>
</evidence>
<dbReference type="InterPro" id="IPR036291">
    <property type="entry name" value="NAD(P)-bd_dom_sf"/>
</dbReference>
<evidence type="ECO:0000256" key="6">
    <source>
        <dbReference type="ARBA" id="ARBA00022692"/>
    </source>
</evidence>
<comment type="cofactor">
    <cofactor evidence="1">
        <name>NAD(+)</name>
        <dbReference type="ChEBI" id="CHEBI:57540"/>
    </cofactor>
</comment>
<evidence type="ECO:0000256" key="2">
    <source>
        <dbReference type="ARBA" id="ARBA00004447"/>
    </source>
</evidence>
<dbReference type="GO" id="GO:0005737">
    <property type="term" value="C:cytoplasm"/>
    <property type="evidence" value="ECO:0007669"/>
    <property type="project" value="TreeGrafter"/>
</dbReference>
<evidence type="ECO:0000256" key="11">
    <source>
        <dbReference type="ARBA" id="ARBA00023034"/>
    </source>
</evidence>
<evidence type="ECO:0000313" key="17">
    <source>
        <dbReference type="Proteomes" id="UP000503640"/>
    </source>
</evidence>
<dbReference type="SUPFAM" id="SSF51735">
    <property type="entry name" value="NAD(P)-binding Rossmann-fold domains"/>
    <property type="match status" value="1"/>
</dbReference>
<dbReference type="GO" id="GO:0033320">
    <property type="term" value="P:UDP-D-xylose biosynthetic process"/>
    <property type="evidence" value="ECO:0007669"/>
    <property type="project" value="UniProtKB-UniPathway"/>
</dbReference>
<organism evidence="16 17">
    <name type="scientific">Anaeromyxobacter diazotrophicus</name>
    <dbReference type="NCBI Taxonomy" id="2590199"/>
    <lineage>
        <taxon>Bacteria</taxon>
        <taxon>Pseudomonadati</taxon>
        <taxon>Myxococcota</taxon>
        <taxon>Myxococcia</taxon>
        <taxon>Myxococcales</taxon>
        <taxon>Cystobacterineae</taxon>
        <taxon>Anaeromyxobacteraceae</taxon>
        <taxon>Anaeromyxobacter</taxon>
    </lineage>
</organism>
<comment type="caution">
    <text evidence="16">The sequence shown here is derived from an EMBL/GenBank/DDBJ whole genome shotgun (WGS) entry which is preliminary data.</text>
</comment>
<protein>
    <recommendedName>
        <fullName evidence="5">UDP-glucuronate decarboxylase</fullName>
        <ecNumber evidence="5">4.1.1.35</ecNumber>
    </recommendedName>
</protein>
<comment type="subcellular location">
    <subcellularLocation>
        <location evidence="2">Golgi apparatus</location>
        <location evidence="2">Golgi stack membrane</location>
        <topology evidence="2">Single-pass type II membrane protein</topology>
    </subcellularLocation>
</comment>
<keyword evidence="7" id="KW-0210">Decarboxylase</keyword>
<dbReference type="PANTHER" id="PTHR43078">
    <property type="entry name" value="UDP-GLUCURONIC ACID DECARBOXYLASE-RELATED"/>
    <property type="match status" value="1"/>
</dbReference>
<name>A0A7I9VQP3_9BACT</name>
<reference evidence="17" key="1">
    <citation type="journal article" date="2020" name="Appl. Environ. Microbiol.">
        <title>Diazotrophic Anaeromyxobacter Isolates from Soils.</title>
        <authorList>
            <person name="Masuda Y."/>
            <person name="Yamanaka H."/>
            <person name="Xu Z.X."/>
            <person name="Shiratori Y."/>
            <person name="Aono T."/>
            <person name="Amachi S."/>
            <person name="Senoo K."/>
            <person name="Itoh H."/>
        </authorList>
    </citation>
    <scope>NUCLEOTIDE SEQUENCE [LARGE SCALE GENOMIC DNA]</scope>
    <source>
        <strain evidence="17">R267</strain>
    </source>
</reference>
<dbReference type="GO" id="GO:0042732">
    <property type="term" value="P:D-xylose metabolic process"/>
    <property type="evidence" value="ECO:0007669"/>
    <property type="project" value="InterPro"/>
</dbReference>
<evidence type="ECO:0000256" key="5">
    <source>
        <dbReference type="ARBA" id="ARBA00012290"/>
    </source>
</evidence>
<evidence type="ECO:0000313" key="16">
    <source>
        <dbReference type="EMBL" id="GEJ58287.1"/>
    </source>
</evidence>
<gene>
    <name evidence="16" type="ORF">AMYX_30280</name>
</gene>
<keyword evidence="6" id="KW-0812">Transmembrane</keyword>
<dbReference type="AlphaFoldDB" id="A0A7I9VQP3"/>
<keyword evidence="17" id="KW-1185">Reference proteome</keyword>
<keyword evidence="14" id="KW-0456">Lyase</keyword>
<keyword evidence="13" id="KW-0325">Glycoprotein</keyword>
<evidence type="ECO:0000256" key="12">
    <source>
        <dbReference type="ARBA" id="ARBA00023136"/>
    </source>
</evidence>
<dbReference type="CDD" id="cd05230">
    <property type="entry name" value="UGD_SDR_e"/>
    <property type="match status" value="1"/>
</dbReference>
<evidence type="ECO:0000256" key="4">
    <source>
        <dbReference type="ARBA" id="ARBA00007505"/>
    </source>
</evidence>
<dbReference type="UniPathway" id="UPA00796">
    <property type="reaction ID" value="UER00771"/>
</dbReference>
<evidence type="ECO:0000256" key="10">
    <source>
        <dbReference type="ARBA" id="ARBA00023027"/>
    </source>
</evidence>
<keyword evidence="9" id="KW-1133">Transmembrane helix</keyword>
<dbReference type="GO" id="GO:0070403">
    <property type="term" value="F:NAD+ binding"/>
    <property type="evidence" value="ECO:0007669"/>
    <property type="project" value="InterPro"/>
</dbReference>
<evidence type="ECO:0000256" key="9">
    <source>
        <dbReference type="ARBA" id="ARBA00022989"/>
    </source>
</evidence>
<evidence type="ECO:0000256" key="7">
    <source>
        <dbReference type="ARBA" id="ARBA00022793"/>
    </source>
</evidence>
<evidence type="ECO:0000256" key="14">
    <source>
        <dbReference type="ARBA" id="ARBA00023239"/>
    </source>
</evidence>
<dbReference type="FunFam" id="3.40.50.720:FF:000065">
    <property type="entry name" value="UDP-glucuronic acid decarboxylase 1"/>
    <property type="match status" value="1"/>
</dbReference>
<dbReference type="RefSeq" id="WP_176066695.1">
    <property type="nucleotide sequence ID" value="NZ_BJTG01000007.1"/>
</dbReference>
<dbReference type="GO" id="GO:0048040">
    <property type="term" value="F:UDP-glucuronate decarboxylase activity"/>
    <property type="evidence" value="ECO:0007669"/>
    <property type="project" value="UniProtKB-EC"/>
</dbReference>
<comment type="pathway">
    <text evidence="3">Nucleotide-sugar biosynthesis; UDP-alpha-D-xylose biosynthesis; UDP-alpha-D-xylose from UDP-alpha-D-glucuronate: step 1/1.</text>
</comment>
<keyword evidence="12" id="KW-0472">Membrane</keyword>
<dbReference type="EC" id="4.1.1.35" evidence="5"/>
<accession>A0A7I9VQP3</accession>
<evidence type="ECO:0000256" key="3">
    <source>
        <dbReference type="ARBA" id="ARBA00005100"/>
    </source>
</evidence>